<evidence type="ECO:0000313" key="2">
    <source>
        <dbReference type="EMBL" id="GBN00924.1"/>
    </source>
</evidence>
<protein>
    <submittedName>
        <fullName evidence="2">Uncharacterized protein</fullName>
    </submittedName>
</protein>
<organism evidence="2 3">
    <name type="scientific">Araneus ventricosus</name>
    <name type="common">Orbweaver spider</name>
    <name type="synonym">Epeira ventricosa</name>
    <dbReference type="NCBI Taxonomy" id="182803"/>
    <lineage>
        <taxon>Eukaryota</taxon>
        <taxon>Metazoa</taxon>
        <taxon>Ecdysozoa</taxon>
        <taxon>Arthropoda</taxon>
        <taxon>Chelicerata</taxon>
        <taxon>Arachnida</taxon>
        <taxon>Araneae</taxon>
        <taxon>Araneomorphae</taxon>
        <taxon>Entelegynae</taxon>
        <taxon>Araneoidea</taxon>
        <taxon>Araneidae</taxon>
        <taxon>Araneus</taxon>
    </lineage>
</organism>
<feature type="non-terminal residue" evidence="2">
    <location>
        <position position="1"/>
    </location>
</feature>
<dbReference type="AlphaFoldDB" id="A0A4Y2KDX8"/>
<dbReference type="Proteomes" id="UP000499080">
    <property type="component" value="Unassembled WGS sequence"/>
</dbReference>
<dbReference type="EMBL" id="BGPR01194609">
    <property type="protein sequence ID" value="GBN00924.1"/>
    <property type="molecule type" value="Genomic_DNA"/>
</dbReference>
<feature type="region of interest" description="Disordered" evidence="1">
    <location>
        <begin position="1"/>
        <end position="28"/>
    </location>
</feature>
<reference evidence="2 3" key="1">
    <citation type="journal article" date="2019" name="Sci. Rep.">
        <title>Orb-weaving spider Araneus ventricosus genome elucidates the spidroin gene catalogue.</title>
        <authorList>
            <person name="Kono N."/>
            <person name="Nakamura H."/>
            <person name="Ohtoshi R."/>
            <person name="Moran D.A.P."/>
            <person name="Shinohara A."/>
            <person name="Yoshida Y."/>
            <person name="Fujiwara M."/>
            <person name="Mori M."/>
            <person name="Tomita M."/>
            <person name="Arakawa K."/>
        </authorList>
    </citation>
    <scope>NUCLEOTIDE SEQUENCE [LARGE SCALE GENOMIC DNA]</scope>
</reference>
<evidence type="ECO:0000256" key="1">
    <source>
        <dbReference type="SAM" id="MobiDB-lite"/>
    </source>
</evidence>
<evidence type="ECO:0000313" key="3">
    <source>
        <dbReference type="Proteomes" id="UP000499080"/>
    </source>
</evidence>
<name>A0A4Y2KDX8_ARAVE</name>
<accession>A0A4Y2KDX8</accession>
<gene>
    <name evidence="2" type="ORF">AVEN_139088_1</name>
</gene>
<keyword evidence="3" id="KW-1185">Reference proteome</keyword>
<proteinExistence type="predicted"/>
<sequence length="94" mass="10441">TNTSKIPSRVFTTYTSDQSPGTQSGHGVSTLQARMNTGLGSSHISSGISTVLPSFDWWQNTRRNCVPPPHDWLQALHSPICQLKWKTNYSRPSL</sequence>
<comment type="caution">
    <text evidence="2">The sequence shown here is derived from an EMBL/GenBank/DDBJ whole genome shotgun (WGS) entry which is preliminary data.</text>
</comment>